<evidence type="ECO:0000256" key="1">
    <source>
        <dbReference type="SAM" id="Phobius"/>
    </source>
</evidence>
<reference evidence="3" key="1">
    <citation type="journal article" date="2007" name="Nature">
        <title>The grapevine genome sequence suggests ancestral hexaploidization in major angiosperm phyla.</title>
        <authorList>
            <consortium name="The French-Italian Public Consortium for Grapevine Genome Characterization."/>
            <person name="Jaillon O."/>
            <person name="Aury J.-M."/>
            <person name="Noel B."/>
            <person name="Policriti A."/>
            <person name="Clepet C."/>
            <person name="Casagrande A."/>
            <person name="Choisne N."/>
            <person name="Aubourg S."/>
            <person name="Vitulo N."/>
            <person name="Jubin C."/>
            <person name="Vezzi A."/>
            <person name="Legeai F."/>
            <person name="Hugueney P."/>
            <person name="Dasilva C."/>
            <person name="Horner D."/>
            <person name="Mica E."/>
            <person name="Jublot D."/>
            <person name="Poulain J."/>
            <person name="Bruyere C."/>
            <person name="Billault A."/>
            <person name="Segurens B."/>
            <person name="Gouyvenoux M."/>
            <person name="Ugarte E."/>
            <person name="Cattonaro F."/>
            <person name="Anthouard V."/>
            <person name="Vico V."/>
            <person name="Del Fabbro C."/>
            <person name="Alaux M."/>
            <person name="Di Gaspero G."/>
            <person name="Dumas V."/>
            <person name="Felice N."/>
            <person name="Paillard S."/>
            <person name="Juman I."/>
            <person name="Moroldo M."/>
            <person name="Scalabrin S."/>
            <person name="Canaguier A."/>
            <person name="Le Clainche I."/>
            <person name="Malacrida G."/>
            <person name="Durand E."/>
            <person name="Pesole G."/>
            <person name="Laucou V."/>
            <person name="Chatelet P."/>
            <person name="Merdinoglu D."/>
            <person name="Delledonne M."/>
            <person name="Pezzotti M."/>
            <person name="Lecharny A."/>
            <person name="Scarpelli C."/>
            <person name="Artiguenave F."/>
            <person name="Pe M.E."/>
            <person name="Valle G."/>
            <person name="Morgante M."/>
            <person name="Caboche M."/>
            <person name="Adam-Blondon A.-F."/>
            <person name="Weissenbach J."/>
            <person name="Quetier F."/>
            <person name="Wincker P."/>
        </authorList>
    </citation>
    <scope>NUCLEOTIDE SEQUENCE [LARGE SCALE GENOMIC DNA]</scope>
    <source>
        <strain evidence="3">cv. Pinot noir / PN40024</strain>
    </source>
</reference>
<dbReference type="Proteomes" id="UP000009183">
    <property type="component" value="Chromosome 14"/>
</dbReference>
<keyword evidence="1" id="KW-0472">Membrane</keyword>
<gene>
    <name evidence="2" type="ordered locus">VIT_14s0030g00860</name>
</gene>
<evidence type="ECO:0000313" key="3">
    <source>
        <dbReference type="Proteomes" id="UP000009183"/>
    </source>
</evidence>
<sequence>MDVGNLPNLRILRVEELCLLSKVSFPLNLDELVLERLPKLMEMDVGNLPNLSILRVEELCLLSKVSFPLNLDELVLERLPKLMEMDVGNLSNLRILRVEELCLWSKVSFFPYFLFVLILLEIFREIYYKNIFKKKV</sequence>
<dbReference type="HOGENOM" id="CLU_1879185_0_0_1"/>
<feature type="transmembrane region" description="Helical" evidence="1">
    <location>
        <begin position="109"/>
        <end position="127"/>
    </location>
</feature>
<proteinExistence type="predicted"/>
<dbReference type="InParanoid" id="D7TUV3"/>
<protein>
    <recommendedName>
        <fullName evidence="4">Disease resistance protein</fullName>
    </recommendedName>
</protein>
<keyword evidence="3" id="KW-1185">Reference proteome</keyword>
<organism evidence="2 3">
    <name type="scientific">Vitis vinifera</name>
    <name type="common">Grape</name>
    <dbReference type="NCBI Taxonomy" id="29760"/>
    <lineage>
        <taxon>Eukaryota</taxon>
        <taxon>Viridiplantae</taxon>
        <taxon>Streptophyta</taxon>
        <taxon>Embryophyta</taxon>
        <taxon>Tracheophyta</taxon>
        <taxon>Spermatophyta</taxon>
        <taxon>Magnoliopsida</taxon>
        <taxon>eudicotyledons</taxon>
        <taxon>Gunneridae</taxon>
        <taxon>Pentapetalae</taxon>
        <taxon>rosids</taxon>
        <taxon>Vitales</taxon>
        <taxon>Vitaceae</taxon>
        <taxon>Viteae</taxon>
        <taxon>Vitis</taxon>
    </lineage>
</organism>
<keyword evidence="1" id="KW-0812">Transmembrane</keyword>
<evidence type="ECO:0000313" key="2">
    <source>
        <dbReference type="EMBL" id="CBI34278.3"/>
    </source>
</evidence>
<dbReference type="AlphaFoldDB" id="D7TUV3"/>
<dbReference type="EMBL" id="FN596249">
    <property type="protein sequence ID" value="CBI34278.3"/>
    <property type="molecule type" value="Genomic_DNA"/>
</dbReference>
<dbReference type="PaxDb" id="29760-VIT_14s0030g00860.t01"/>
<accession>D7TUV3</accession>
<evidence type="ECO:0008006" key="4">
    <source>
        <dbReference type="Google" id="ProtNLM"/>
    </source>
</evidence>
<keyword evidence="1" id="KW-1133">Transmembrane helix</keyword>
<name>D7TUV3_VITVI</name>